<evidence type="ECO:0000313" key="1">
    <source>
        <dbReference type="EMBL" id="KAF3443019.1"/>
    </source>
</evidence>
<reference evidence="1" key="1">
    <citation type="submission" date="2020-03" db="EMBL/GenBank/DDBJ databases">
        <title>A high-quality chromosome-level genome assembly of a woody plant with both climbing and erect habits, Rhamnella rubrinervis.</title>
        <authorList>
            <person name="Lu Z."/>
            <person name="Yang Y."/>
            <person name="Zhu X."/>
            <person name="Sun Y."/>
        </authorList>
    </citation>
    <scope>NUCLEOTIDE SEQUENCE</scope>
    <source>
        <strain evidence="1">BYM</strain>
        <tissue evidence="1">Leaf</tissue>
    </source>
</reference>
<protein>
    <submittedName>
        <fullName evidence="1">Uncharacterized protein</fullName>
    </submittedName>
</protein>
<dbReference type="AlphaFoldDB" id="A0A8K0GZR0"/>
<name>A0A8K0GZR0_9ROSA</name>
<comment type="caution">
    <text evidence="1">The sequence shown here is derived from an EMBL/GenBank/DDBJ whole genome shotgun (WGS) entry which is preliminary data.</text>
</comment>
<dbReference type="EMBL" id="VOIH02000007">
    <property type="protein sequence ID" value="KAF3443019.1"/>
    <property type="molecule type" value="Genomic_DNA"/>
</dbReference>
<organism evidence="1 2">
    <name type="scientific">Rhamnella rubrinervis</name>
    <dbReference type="NCBI Taxonomy" id="2594499"/>
    <lineage>
        <taxon>Eukaryota</taxon>
        <taxon>Viridiplantae</taxon>
        <taxon>Streptophyta</taxon>
        <taxon>Embryophyta</taxon>
        <taxon>Tracheophyta</taxon>
        <taxon>Spermatophyta</taxon>
        <taxon>Magnoliopsida</taxon>
        <taxon>eudicotyledons</taxon>
        <taxon>Gunneridae</taxon>
        <taxon>Pentapetalae</taxon>
        <taxon>rosids</taxon>
        <taxon>fabids</taxon>
        <taxon>Rosales</taxon>
        <taxon>Rhamnaceae</taxon>
        <taxon>rhamnoid group</taxon>
        <taxon>Rhamneae</taxon>
        <taxon>Rhamnella</taxon>
    </lineage>
</organism>
<evidence type="ECO:0000313" key="2">
    <source>
        <dbReference type="Proteomes" id="UP000796880"/>
    </source>
</evidence>
<proteinExistence type="predicted"/>
<gene>
    <name evidence="1" type="ORF">FNV43_RR16940</name>
</gene>
<dbReference type="Proteomes" id="UP000796880">
    <property type="component" value="Unassembled WGS sequence"/>
</dbReference>
<sequence>MEAPLSTRVFNLDAYLLFGPFLHLRRKYRGMLFKIAASSPERSSGSRANELVRRPGEIERAWVGRVGFELRRDRFATAFGAHAFDSGDSEPSPRILDMAFDPPWEKGVLYLIPFKFGACGIRIHMPWNHSTPGIKQLLSLKMQGNEPTKQSGSILLCSRVRGNDSTTDLLMQRSALSAPTQIRAQASSSAGYKSANLRLDLKILIILHSTRLNVSIIVFLLQRMLLPIVAMDSRRSIQAENIVNGRRDMPP</sequence>
<keyword evidence="2" id="KW-1185">Reference proteome</keyword>
<accession>A0A8K0GZR0</accession>